<reference evidence="2" key="1">
    <citation type="submission" date="2022-03" db="EMBL/GenBank/DDBJ databases">
        <authorList>
            <person name="Lindestad O."/>
        </authorList>
    </citation>
    <scope>NUCLEOTIDE SEQUENCE</scope>
</reference>
<protein>
    <submittedName>
        <fullName evidence="2">Jg21840 protein</fullName>
    </submittedName>
</protein>
<gene>
    <name evidence="2" type="primary">jg21840</name>
    <name evidence="2" type="ORF">PAEG_LOCUS2222</name>
</gene>
<feature type="region of interest" description="Disordered" evidence="1">
    <location>
        <begin position="1"/>
        <end position="49"/>
    </location>
</feature>
<evidence type="ECO:0000313" key="2">
    <source>
        <dbReference type="EMBL" id="CAH2210312.1"/>
    </source>
</evidence>
<accession>A0A8S4QII0</accession>
<comment type="caution">
    <text evidence="2">The sequence shown here is derived from an EMBL/GenBank/DDBJ whole genome shotgun (WGS) entry which is preliminary data.</text>
</comment>
<keyword evidence="3" id="KW-1185">Reference proteome</keyword>
<dbReference type="Proteomes" id="UP000838756">
    <property type="component" value="Unassembled WGS sequence"/>
</dbReference>
<organism evidence="2 3">
    <name type="scientific">Pararge aegeria aegeria</name>
    <dbReference type="NCBI Taxonomy" id="348720"/>
    <lineage>
        <taxon>Eukaryota</taxon>
        <taxon>Metazoa</taxon>
        <taxon>Ecdysozoa</taxon>
        <taxon>Arthropoda</taxon>
        <taxon>Hexapoda</taxon>
        <taxon>Insecta</taxon>
        <taxon>Pterygota</taxon>
        <taxon>Neoptera</taxon>
        <taxon>Endopterygota</taxon>
        <taxon>Lepidoptera</taxon>
        <taxon>Glossata</taxon>
        <taxon>Ditrysia</taxon>
        <taxon>Papilionoidea</taxon>
        <taxon>Nymphalidae</taxon>
        <taxon>Satyrinae</taxon>
        <taxon>Satyrini</taxon>
        <taxon>Parargina</taxon>
        <taxon>Pararge</taxon>
    </lineage>
</organism>
<evidence type="ECO:0000256" key="1">
    <source>
        <dbReference type="SAM" id="MobiDB-lite"/>
    </source>
</evidence>
<name>A0A8S4QII0_9NEOP</name>
<dbReference type="EMBL" id="CAKXAJ010007161">
    <property type="protein sequence ID" value="CAH2210312.1"/>
    <property type="molecule type" value="Genomic_DNA"/>
</dbReference>
<proteinExistence type="predicted"/>
<sequence>MLVGQQPAHSNEFGSPPHWRSESQTRVGPGGVSYARAAGKEPQPYRPESCVRANGAHKATASVISPLLAVSVPRREIKRAAETRAF</sequence>
<evidence type="ECO:0000313" key="3">
    <source>
        <dbReference type="Proteomes" id="UP000838756"/>
    </source>
</evidence>
<dbReference type="AlphaFoldDB" id="A0A8S4QII0"/>